<dbReference type="Proteomes" id="UP001196301">
    <property type="component" value="Unassembled WGS sequence"/>
</dbReference>
<sequence length="234" mass="27242">MDTINDKKIIILFLFIFVISIFTGFEAKQYTSIKSKKNTVYTETSEKVNAQTTTITKNKNGAYNVLGTIIVNKKYGLGQDYTYKNNKKLFDEATDAFNNMQQDALKDGISINIVSRYRSYDVQSWLYKNYKKTYSDVDTFSAKPGFSEHQTGLAFDVNGLDPQTSVKDKFEFTKEYEWLKNNAYKYGFILRYPKGKSYVTGYKFEPWHYRYVGTNISYVLKDGNTTLEEYLSIY</sequence>
<organism evidence="2 3">
    <name type="scientific">Intestinibacter bartlettii</name>
    <dbReference type="NCBI Taxonomy" id="261299"/>
    <lineage>
        <taxon>Bacteria</taxon>
        <taxon>Bacillati</taxon>
        <taxon>Bacillota</taxon>
        <taxon>Clostridia</taxon>
        <taxon>Peptostreptococcales</taxon>
        <taxon>Peptostreptococcaceae</taxon>
        <taxon>Intestinibacter</taxon>
    </lineage>
</organism>
<evidence type="ECO:0000313" key="3">
    <source>
        <dbReference type="Proteomes" id="UP001196301"/>
    </source>
</evidence>
<dbReference type="RefSeq" id="WP_216568966.1">
    <property type="nucleotide sequence ID" value="NZ_JAHLOQ010000010.1"/>
</dbReference>
<protein>
    <submittedName>
        <fullName evidence="2">M15 family metallopeptidase</fullName>
    </submittedName>
</protein>
<dbReference type="PANTHER" id="PTHR34385">
    <property type="entry name" value="D-ALANYL-D-ALANINE CARBOXYPEPTIDASE"/>
    <property type="match status" value="1"/>
</dbReference>
<keyword evidence="3" id="KW-1185">Reference proteome</keyword>
<evidence type="ECO:0000313" key="2">
    <source>
        <dbReference type="EMBL" id="MBU5335827.1"/>
    </source>
</evidence>
<comment type="caution">
    <text evidence="2">The sequence shown here is derived from an EMBL/GenBank/DDBJ whole genome shotgun (WGS) entry which is preliminary data.</text>
</comment>
<reference evidence="2 3" key="1">
    <citation type="submission" date="2021-06" db="EMBL/GenBank/DDBJ databases">
        <authorList>
            <person name="Sun Q."/>
            <person name="Li D."/>
        </authorList>
    </citation>
    <scope>NUCLEOTIDE SEQUENCE [LARGE SCALE GENOMIC DNA]</scope>
    <source>
        <strain evidence="2 3">N19</strain>
    </source>
</reference>
<evidence type="ECO:0000259" key="1">
    <source>
        <dbReference type="Pfam" id="PF02557"/>
    </source>
</evidence>
<dbReference type="InterPro" id="IPR058193">
    <property type="entry name" value="VanY/YodJ_core_dom"/>
</dbReference>
<name>A0ABS6DVJ1_9FIRM</name>
<proteinExistence type="predicted"/>
<gene>
    <name evidence="2" type="ORF">KQI20_05190</name>
</gene>
<dbReference type="CDD" id="cd14852">
    <property type="entry name" value="LD-carboxypeptidase"/>
    <property type="match status" value="1"/>
</dbReference>
<feature type="domain" description="D-alanyl-D-alanine carboxypeptidase-like core" evidence="1">
    <location>
        <begin position="87"/>
        <end position="213"/>
    </location>
</feature>
<dbReference type="InterPro" id="IPR003709">
    <property type="entry name" value="VanY-like_core_dom"/>
</dbReference>
<accession>A0ABS6DVJ1</accession>
<dbReference type="PANTHER" id="PTHR34385:SF1">
    <property type="entry name" value="PEPTIDOGLYCAN L-ALANYL-D-GLUTAMATE ENDOPEPTIDASE CWLK"/>
    <property type="match status" value="1"/>
</dbReference>
<dbReference type="Pfam" id="PF02557">
    <property type="entry name" value="VanY"/>
    <property type="match status" value="1"/>
</dbReference>
<dbReference type="EMBL" id="JAHLOQ010000010">
    <property type="protein sequence ID" value="MBU5335827.1"/>
    <property type="molecule type" value="Genomic_DNA"/>
</dbReference>
<dbReference type="InterPro" id="IPR052179">
    <property type="entry name" value="DD-CPase-like"/>
</dbReference>